<comment type="caution">
    <text evidence="1">The sequence shown here is derived from an EMBL/GenBank/DDBJ whole genome shotgun (WGS) entry which is preliminary data.</text>
</comment>
<dbReference type="EMBL" id="VSRR010018124">
    <property type="protein sequence ID" value="MPC61006.1"/>
    <property type="molecule type" value="Genomic_DNA"/>
</dbReference>
<evidence type="ECO:0000313" key="1">
    <source>
        <dbReference type="EMBL" id="MPC61006.1"/>
    </source>
</evidence>
<sequence length="73" mass="8118">MQSNQLKSVSKEEVTDSFLSCQEDAALQTITAQLDSLMNDITDMKKTITQDSTVLKIAELQSQVDRQAEIIAK</sequence>
<proteinExistence type="predicted"/>
<name>A0A5B7GTT8_PORTR</name>
<organism evidence="1 2">
    <name type="scientific">Portunus trituberculatus</name>
    <name type="common">Swimming crab</name>
    <name type="synonym">Neptunus trituberculatus</name>
    <dbReference type="NCBI Taxonomy" id="210409"/>
    <lineage>
        <taxon>Eukaryota</taxon>
        <taxon>Metazoa</taxon>
        <taxon>Ecdysozoa</taxon>
        <taxon>Arthropoda</taxon>
        <taxon>Crustacea</taxon>
        <taxon>Multicrustacea</taxon>
        <taxon>Malacostraca</taxon>
        <taxon>Eumalacostraca</taxon>
        <taxon>Eucarida</taxon>
        <taxon>Decapoda</taxon>
        <taxon>Pleocyemata</taxon>
        <taxon>Brachyura</taxon>
        <taxon>Eubrachyura</taxon>
        <taxon>Portunoidea</taxon>
        <taxon>Portunidae</taxon>
        <taxon>Portuninae</taxon>
        <taxon>Portunus</taxon>
    </lineage>
</organism>
<dbReference type="AlphaFoldDB" id="A0A5B7GTT8"/>
<reference evidence="1 2" key="1">
    <citation type="submission" date="2019-05" db="EMBL/GenBank/DDBJ databases">
        <title>Another draft genome of Portunus trituberculatus and its Hox gene families provides insights of decapod evolution.</title>
        <authorList>
            <person name="Jeong J.-H."/>
            <person name="Song I."/>
            <person name="Kim S."/>
            <person name="Choi T."/>
            <person name="Kim D."/>
            <person name="Ryu S."/>
            <person name="Kim W."/>
        </authorList>
    </citation>
    <scope>NUCLEOTIDE SEQUENCE [LARGE SCALE GENOMIC DNA]</scope>
    <source>
        <tissue evidence="1">Muscle</tissue>
    </source>
</reference>
<dbReference type="Proteomes" id="UP000324222">
    <property type="component" value="Unassembled WGS sequence"/>
</dbReference>
<protein>
    <submittedName>
        <fullName evidence="1">Uncharacterized protein</fullName>
    </submittedName>
</protein>
<gene>
    <name evidence="1" type="ORF">E2C01_055068</name>
</gene>
<evidence type="ECO:0000313" key="2">
    <source>
        <dbReference type="Proteomes" id="UP000324222"/>
    </source>
</evidence>
<accession>A0A5B7GTT8</accession>
<keyword evidence="2" id="KW-1185">Reference proteome</keyword>